<keyword evidence="19" id="KW-1185">Reference proteome</keyword>
<dbReference type="SUPFAM" id="SSF58038">
    <property type="entry name" value="SNARE fusion complex"/>
    <property type="match status" value="1"/>
</dbReference>
<evidence type="ECO:0000256" key="7">
    <source>
        <dbReference type="ARBA" id="ARBA00022892"/>
    </source>
</evidence>
<feature type="domain" description="Longin" evidence="16">
    <location>
        <begin position="6"/>
        <end position="119"/>
    </location>
</feature>
<dbReference type="GO" id="GO:0006886">
    <property type="term" value="P:intracellular protein transport"/>
    <property type="evidence" value="ECO:0007669"/>
    <property type="project" value="EnsemblFungi"/>
</dbReference>
<dbReference type="CDD" id="cd15866">
    <property type="entry name" value="R-SNARE_SEC22"/>
    <property type="match status" value="1"/>
</dbReference>
<dbReference type="CDD" id="cd14824">
    <property type="entry name" value="Longin"/>
    <property type="match status" value="1"/>
</dbReference>
<evidence type="ECO:0000256" key="6">
    <source>
        <dbReference type="ARBA" id="ARBA00022824"/>
    </source>
</evidence>
<dbReference type="SUPFAM" id="SSF64356">
    <property type="entry name" value="SNARE-like"/>
    <property type="match status" value="1"/>
</dbReference>
<keyword evidence="12 15" id="KW-0472">Membrane</keyword>
<dbReference type="EMBL" id="KV442028">
    <property type="protein sequence ID" value="OAQ31633.1"/>
    <property type="molecule type" value="Genomic_DNA"/>
</dbReference>
<evidence type="ECO:0000256" key="8">
    <source>
        <dbReference type="ARBA" id="ARBA00022927"/>
    </source>
</evidence>
<dbReference type="InterPro" id="IPR010908">
    <property type="entry name" value="Longin_dom"/>
</dbReference>
<sequence length="217" mass="25861">MVKTTMIARVSDALPLAASIDDEQVEMELKEYKSQAKLIFRKLNLNSEKRCSIESGSYVFHYIIDHGVVYLCICERNYPRKLAFTYLDDLSKEFFMSYGNEIDRPGLRPYAFARFDTFMQNTKRMYQDTRTQSNLTKLHEDLQDVTKIMTKNMEDLLYRGETLDNLQGKSELLLRDSARYRKTARDVNLQALYRKYGPPVIILFVFLLVIYWRFWWY</sequence>
<evidence type="ECO:0000313" key="19">
    <source>
        <dbReference type="Proteomes" id="UP000078512"/>
    </source>
</evidence>
<dbReference type="AlphaFoldDB" id="A0A197K366"/>
<feature type="transmembrane region" description="Helical" evidence="15">
    <location>
        <begin position="196"/>
        <end position="215"/>
    </location>
</feature>
<dbReference type="GO" id="GO:0006888">
    <property type="term" value="P:endoplasmic reticulum to Golgi vesicle-mediated transport"/>
    <property type="evidence" value="ECO:0007669"/>
    <property type="project" value="EnsemblFungi"/>
</dbReference>
<evidence type="ECO:0000256" key="10">
    <source>
        <dbReference type="ARBA" id="ARBA00023034"/>
    </source>
</evidence>
<keyword evidence="6" id="KW-0256">Endoplasmic reticulum</keyword>
<dbReference type="InterPro" id="IPR011012">
    <property type="entry name" value="Longin-like_dom_sf"/>
</dbReference>
<keyword evidence="9 15" id="KW-1133">Transmembrane helix</keyword>
<dbReference type="STRING" id="1314771.A0A197K366"/>
<dbReference type="Gene3D" id="1.20.5.110">
    <property type="match status" value="1"/>
</dbReference>
<name>A0A197K366_9FUNG</name>
<dbReference type="PANTHER" id="PTHR45837">
    <property type="entry name" value="VESICLE-TRAFFICKING PROTEIN SEC22B"/>
    <property type="match status" value="1"/>
</dbReference>
<dbReference type="InterPro" id="IPR042855">
    <property type="entry name" value="V_SNARE_CC"/>
</dbReference>
<dbReference type="InterPro" id="IPR044565">
    <property type="entry name" value="Sec22"/>
</dbReference>
<evidence type="ECO:0000256" key="13">
    <source>
        <dbReference type="ARBA" id="ARBA00024249"/>
    </source>
</evidence>
<dbReference type="Pfam" id="PF00957">
    <property type="entry name" value="Synaptobrevin"/>
    <property type="match status" value="1"/>
</dbReference>
<evidence type="ECO:0000259" key="17">
    <source>
        <dbReference type="PROSITE" id="PS50892"/>
    </source>
</evidence>
<accession>A0A197K366</accession>
<dbReference type="GO" id="GO:0048280">
    <property type="term" value="P:vesicle fusion with Golgi apparatus"/>
    <property type="evidence" value="ECO:0007669"/>
    <property type="project" value="EnsemblFungi"/>
</dbReference>
<evidence type="ECO:0000256" key="14">
    <source>
        <dbReference type="PROSITE-ProRule" id="PRU00290"/>
    </source>
</evidence>
<keyword evidence="5 15" id="KW-0812">Transmembrane</keyword>
<gene>
    <name evidence="18" type="ORF">K457DRAFT_135790</name>
</gene>
<dbReference type="Proteomes" id="UP000078512">
    <property type="component" value="Unassembled WGS sequence"/>
</dbReference>
<dbReference type="SMART" id="SM01270">
    <property type="entry name" value="Longin"/>
    <property type="match status" value="1"/>
</dbReference>
<comment type="similarity">
    <text evidence="3">Belongs to the synaptobrevin family.</text>
</comment>
<keyword evidence="7" id="KW-0931">ER-Golgi transport</keyword>
<proteinExistence type="inferred from homology"/>
<dbReference type="GO" id="GO:0005789">
    <property type="term" value="C:endoplasmic reticulum membrane"/>
    <property type="evidence" value="ECO:0007669"/>
    <property type="project" value="UniProtKB-SubCell"/>
</dbReference>
<evidence type="ECO:0000256" key="5">
    <source>
        <dbReference type="ARBA" id="ARBA00022692"/>
    </source>
</evidence>
<keyword evidence="11 14" id="KW-0175">Coiled coil</keyword>
<dbReference type="PROSITE" id="PS50859">
    <property type="entry name" value="LONGIN"/>
    <property type="match status" value="1"/>
</dbReference>
<dbReference type="GO" id="GO:0031201">
    <property type="term" value="C:SNARE complex"/>
    <property type="evidence" value="ECO:0007669"/>
    <property type="project" value="EnsemblFungi"/>
</dbReference>
<evidence type="ECO:0000256" key="3">
    <source>
        <dbReference type="ARBA" id="ARBA00008025"/>
    </source>
</evidence>
<dbReference type="OrthoDB" id="1719357at2759"/>
<dbReference type="Pfam" id="PF13774">
    <property type="entry name" value="Longin"/>
    <property type="match status" value="1"/>
</dbReference>
<dbReference type="GO" id="GO:0006890">
    <property type="term" value="P:retrograde vesicle-mediated transport, Golgi to endoplasmic reticulum"/>
    <property type="evidence" value="ECO:0007669"/>
    <property type="project" value="EnsemblFungi"/>
</dbReference>
<evidence type="ECO:0000256" key="9">
    <source>
        <dbReference type="ARBA" id="ARBA00022989"/>
    </source>
</evidence>
<dbReference type="GO" id="GO:0000139">
    <property type="term" value="C:Golgi membrane"/>
    <property type="evidence" value="ECO:0007669"/>
    <property type="project" value="UniProtKB-SubCell"/>
</dbReference>
<dbReference type="PROSITE" id="PS50892">
    <property type="entry name" value="V_SNARE"/>
    <property type="match status" value="1"/>
</dbReference>
<evidence type="ECO:0000256" key="2">
    <source>
        <dbReference type="ARBA" id="ARBA00004409"/>
    </source>
</evidence>
<dbReference type="Gene3D" id="3.30.450.50">
    <property type="entry name" value="Longin domain"/>
    <property type="match status" value="1"/>
</dbReference>
<reference evidence="18 19" key="1">
    <citation type="submission" date="2016-05" db="EMBL/GenBank/DDBJ databases">
        <title>Genome sequencing reveals origins of a unique bacterial endosymbiosis in the earliest lineages of terrestrial Fungi.</title>
        <authorList>
            <consortium name="DOE Joint Genome Institute"/>
            <person name="Uehling J."/>
            <person name="Gryganskyi A."/>
            <person name="Hameed K."/>
            <person name="Tschaplinski T."/>
            <person name="Misztal P."/>
            <person name="Wu S."/>
            <person name="Desiro A."/>
            <person name="Vande Pol N."/>
            <person name="Du Z.-Y."/>
            <person name="Zienkiewicz A."/>
            <person name="Zienkiewicz K."/>
            <person name="Morin E."/>
            <person name="Tisserant E."/>
            <person name="Splivallo R."/>
            <person name="Hainaut M."/>
            <person name="Henrissat B."/>
            <person name="Ohm R."/>
            <person name="Kuo A."/>
            <person name="Yan J."/>
            <person name="Lipzen A."/>
            <person name="Nolan M."/>
            <person name="Labutti K."/>
            <person name="Barry K."/>
            <person name="Goldstein A."/>
            <person name="Labbe J."/>
            <person name="Schadt C."/>
            <person name="Tuskan G."/>
            <person name="Grigoriev I."/>
            <person name="Martin F."/>
            <person name="Vilgalys R."/>
            <person name="Bonito G."/>
        </authorList>
    </citation>
    <scope>NUCLEOTIDE SEQUENCE [LARGE SCALE GENOMIC DNA]</scope>
    <source>
        <strain evidence="18 19">AG-77</strain>
    </source>
</reference>
<comment type="subcellular location">
    <subcellularLocation>
        <location evidence="1">Endoplasmic reticulum membrane</location>
        <topology evidence="1">Single-pass type IV membrane protein</topology>
    </subcellularLocation>
    <subcellularLocation>
        <location evidence="2">Golgi apparatus membrane</location>
        <topology evidence="2">Single-pass type IV membrane protein</topology>
    </subcellularLocation>
</comment>
<keyword evidence="8" id="KW-0653">Protein transport</keyword>
<protein>
    <recommendedName>
        <fullName evidence="13">Protein transport protein SEC22</fullName>
    </recommendedName>
</protein>
<evidence type="ECO:0000256" key="4">
    <source>
        <dbReference type="ARBA" id="ARBA00022448"/>
    </source>
</evidence>
<keyword evidence="10" id="KW-0333">Golgi apparatus</keyword>
<evidence type="ECO:0000256" key="1">
    <source>
        <dbReference type="ARBA" id="ARBA00004163"/>
    </source>
</evidence>
<dbReference type="GO" id="GO:0005484">
    <property type="term" value="F:SNAP receptor activity"/>
    <property type="evidence" value="ECO:0007669"/>
    <property type="project" value="EnsemblFungi"/>
</dbReference>
<evidence type="ECO:0000259" key="16">
    <source>
        <dbReference type="PROSITE" id="PS50859"/>
    </source>
</evidence>
<feature type="domain" description="V-SNARE coiled-coil homology" evidence="17">
    <location>
        <begin position="134"/>
        <end position="194"/>
    </location>
</feature>
<keyword evidence="4" id="KW-0813">Transport</keyword>
<evidence type="ECO:0000313" key="18">
    <source>
        <dbReference type="EMBL" id="OAQ31633.1"/>
    </source>
</evidence>
<evidence type="ECO:0000256" key="12">
    <source>
        <dbReference type="ARBA" id="ARBA00023136"/>
    </source>
</evidence>
<evidence type="ECO:0000256" key="15">
    <source>
        <dbReference type="SAM" id="Phobius"/>
    </source>
</evidence>
<dbReference type="GO" id="GO:0012507">
    <property type="term" value="C:ER to Golgi transport vesicle membrane"/>
    <property type="evidence" value="ECO:0007669"/>
    <property type="project" value="EnsemblFungi"/>
</dbReference>
<evidence type="ECO:0000256" key="11">
    <source>
        <dbReference type="ARBA" id="ARBA00023054"/>
    </source>
</evidence>
<dbReference type="FunFam" id="3.30.450.50:FF:000007">
    <property type="entry name" value="SNARE complex subunit SEC22"/>
    <property type="match status" value="1"/>
</dbReference>
<organism evidence="18 19">
    <name type="scientific">Linnemannia elongata AG-77</name>
    <dbReference type="NCBI Taxonomy" id="1314771"/>
    <lineage>
        <taxon>Eukaryota</taxon>
        <taxon>Fungi</taxon>
        <taxon>Fungi incertae sedis</taxon>
        <taxon>Mucoromycota</taxon>
        <taxon>Mortierellomycotina</taxon>
        <taxon>Mortierellomycetes</taxon>
        <taxon>Mortierellales</taxon>
        <taxon>Mortierellaceae</taxon>
        <taxon>Linnemannia</taxon>
    </lineage>
</organism>